<feature type="compositionally biased region" description="Basic and acidic residues" evidence="1">
    <location>
        <begin position="119"/>
        <end position="137"/>
    </location>
</feature>
<accession>A0A316TW15</accession>
<feature type="region of interest" description="Disordered" evidence="1">
    <location>
        <begin position="117"/>
        <end position="137"/>
    </location>
</feature>
<sequence length="137" mass="15777">MKRKKYDLEDRLIDFGVLMIELSESIDKRREAGRHLSNQLVRSGTSPGIHYGEAQAAESRKDFIHKLKVILKELRETRGNLKMTERAKLQSSSKPLIEAISECSELIAIFVKSIQTAERNGRERKPTNRATEKQKNR</sequence>
<name>A0A316TW15_9BACT</name>
<protein>
    <submittedName>
        <fullName evidence="2">Four helix bundle protein</fullName>
    </submittedName>
</protein>
<reference evidence="2 3" key="1">
    <citation type="submission" date="2018-05" db="EMBL/GenBank/DDBJ databases">
        <title>Rhodohalobacter halophilus gen. nov., sp. nov., a moderately halophilic member of the family Balneolaceae.</title>
        <authorList>
            <person name="Liu Z.-W."/>
        </authorList>
    </citation>
    <scope>NUCLEOTIDE SEQUENCE [LARGE SCALE GENOMIC DNA]</scope>
    <source>
        <strain evidence="2 3">8A47</strain>
    </source>
</reference>
<dbReference type="EMBL" id="QGGB01000002">
    <property type="protein sequence ID" value="PWN08041.1"/>
    <property type="molecule type" value="Genomic_DNA"/>
</dbReference>
<dbReference type="SUPFAM" id="SSF158446">
    <property type="entry name" value="IVS-encoded protein-like"/>
    <property type="match status" value="1"/>
</dbReference>
<dbReference type="InterPro" id="IPR036583">
    <property type="entry name" value="23S_rRNA_IVS_sf"/>
</dbReference>
<evidence type="ECO:0000313" key="3">
    <source>
        <dbReference type="Proteomes" id="UP000245533"/>
    </source>
</evidence>
<dbReference type="PIRSF" id="PIRSF035652">
    <property type="entry name" value="CHP02436"/>
    <property type="match status" value="1"/>
</dbReference>
<dbReference type="AlphaFoldDB" id="A0A316TW15"/>
<dbReference type="NCBIfam" id="TIGR02436">
    <property type="entry name" value="four helix bundle protein"/>
    <property type="match status" value="1"/>
</dbReference>
<comment type="caution">
    <text evidence="2">The sequence shown here is derived from an EMBL/GenBank/DDBJ whole genome shotgun (WGS) entry which is preliminary data.</text>
</comment>
<gene>
    <name evidence="2" type="ORF">DDZ15_01800</name>
</gene>
<dbReference type="OrthoDB" id="285993at2"/>
<evidence type="ECO:0000313" key="2">
    <source>
        <dbReference type="EMBL" id="PWN08041.1"/>
    </source>
</evidence>
<dbReference type="InterPro" id="IPR012657">
    <property type="entry name" value="23S_rRNA-intervening_sequence"/>
</dbReference>
<dbReference type="Pfam" id="PF05635">
    <property type="entry name" value="23S_rRNA_IVP"/>
    <property type="match status" value="1"/>
</dbReference>
<keyword evidence="3" id="KW-1185">Reference proteome</keyword>
<organism evidence="2 3">
    <name type="scientific">Rhodohalobacter mucosus</name>
    <dbReference type="NCBI Taxonomy" id="2079485"/>
    <lineage>
        <taxon>Bacteria</taxon>
        <taxon>Pseudomonadati</taxon>
        <taxon>Balneolota</taxon>
        <taxon>Balneolia</taxon>
        <taxon>Balneolales</taxon>
        <taxon>Balneolaceae</taxon>
        <taxon>Rhodohalobacter</taxon>
    </lineage>
</organism>
<evidence type="ECO:0000256" key="1">
    <source>
        <dbReference type="SAM" id="MobiDB-lite"/>
    </source>
</evidence>
<proteinExistence type="predicted"/>
<dbReference type="Proteomes" id="UP000245533">
    <property type="component" value="Unassembled WGS sequence"/>
</dbReference>
<dbReference type="Gene3D" id="1.20.1440.60">
    <property type="entry name" value="23S rRNA-intervening sequence"/>
    <property type="match status" value="1"/>
</dbReference>